<feature type="region of interest" description="Disordered" evidence="1">
    <location>
        <begin position="20"/>
        <end position="48"/>
    </location>
</feature>
<dbReference type="RefSeq" id="WP_133443199.1">
    <property type="nucleotide sequence ID" value="NZ_SCWB01000003.1"/>
</dbReference>
<evidence type="ECO:0008006" key="4">
    <source>
        <dbReference type="Google" id="ProtNLM"/>
    </source>
</evidence>
<dbReference type="Proteomes" id="UP000294802">
    <property type="component" value="Unassembled WGS sequence"/>
</dbReference>
<evidence type="ECO:0000256" key="1">
    <source>
        <dbReference type="SAM" id="MobiDB-lite"/>
    </source>
</evidence>
<sequence length="212" mass="24542">MKYFIYILLITLLAGCQQTSSTTEKPTDTHVNSHEQRDGEELPVGQKKTYPLTKLKTETIDQTIKVKDNETIIYTEDTGHGIPTKPAGEGHSFHAILKAELKDMTMYMLDDGTFITADPKYILIEKEGRGKNIYPQFKMHEDDKKYLNSLDKKDVDYAAYKQYANQFGQRQFDYNRELLMHTAIHAVNHRTPDSLEIPKETFKSFEAFKNEH</sequence>
<dbReference type="PROSITE" id="PS51257">
    <property type="entry name" value="PROKAR_LIPOPROTEIN"/>
    <property type="match status" value="1"/>
</dbReference>
<keyword evidence="3" id="KW-1185">Reference proteome</keyword>
<dbReference type="OrthoDB" id="2418640at2"/>
<accession>A0A4R6BW67</accession>
<gene>
    <name evidence="2" type="ORF">ERX29_02980</name>
</gene>
<evidence type="ECO:0000313" key="3">
    <source>
        <dbReference type="Proteomes" id="UP000294802"/>
    </source>
</evidence>
<reference evidence="2 3" key="1">
    <citation type="submission" date="2019-01" db="EMBL/GenBank/DDBJ databases">
        <title>Draft genome sequences of the type strains of six Macrococcus species.</title>
        <authorList>
            <person name="Mazhar S."/>
            <person name="Altermann E."/>
            <person name="Hill C."/>
            <person name="Mcauliffe O."/>
        </authorList>
    </citation>
    <scope>NUCLEOTIDE SEQUENCE [LARGE SCALE GENOMIC DNA]</scope>
    <source>
        <strain evidence="2 3">CCM4815</strain>
    </source>
</reference>
<dbReference type="AlphaFoldDB" id="A0A4R6BW67"/>
<name>A0A4R6BW67_9STAP</name>
<evidence type="ECO:0000313" key="2">
    <source>
        <dbReference type="EMBL" id="TDM12588.1"/>
    </source>
</evidence>
<comment type="caution">
    <text evidence="2">The sequence shown here is derived from an EMBL/GenBank/DDBJ whole genome shotgun (WGS) entry which is preliminary data.</text>
</comment>
<protein>
    <recommendedName>
        <fullName evidence="4">Lipoprotein</fullName>
    </recommendedName>
</protein>
<organism evidence="2 3">
    <name type="scientific">Macrococcus lamae</name>
    <dbReference type="NCBI Taxonomy" id="198484"/>
    <lineage>
        <taxon>Bacteria</taxon>
        <taxon>Bacillati</taxon>
        <taxon>Bacillota</taxon>
        <taxon>Bacilli</taxon>
        <taxon>Bacillales</taxon>
        <taxon>Staphylococcaceae</taxon>
        <taxon>Macrococcus</taxon>
    </lineage>
</organism>
<proteinExistence type="predicted"/>
<dbReference type="EMBL" id="SCWB01000003">
    <property type="protein sequence ID" value="TDM12588.1"/>
    <property type="molecule type" value="Genomic_DNA"/>
</dbReference>
<feature type="compositionally biased region" description="Basic and acidic residues" evidence="1">
    <location>
        <begin position="25"/>
        <end position="40"/>
    </location>
</feature>